<protein>
    <submittedName>
        <fullName evidence="1">Uncharacterized protein</fullName>
    </submittedName>
</protein>
<dbReference type="AlphaFoldDB" id="A0A0F9HB44"/>
<organism evidence="1">
    <name type="scientific">marine sediment metagenome</name>
    <dbReference type="NCBI Taxonomy" id="412755"/>
    <lineage>
        <taxon>unclassified sequences</taxon>
        <taxon>metagenomes</taxon>
        <taxon>ecological metagenomes</taxon>
    </lineage>
</organism>
<comment type="caution">
    <text evidence="1">The sequence shown here is derived from an EMBL/GenBank/DDBJ whole genome shotgun (WGS) entry which is preliminary data.</text>
</comment>
<evidence type="ECO:0000313" key="1">
    <source>
        <dbReference type="EMBL" id="KKL78930.1"/>
    </source>
</evidence>
<proteinExistence type="predicted"/>
<name>A0A0F9HB44_9ZZZZ</name>
<reference evidence="1" key="1">
    <citation type="journal article" date="2015" name="Nature">
        <title>Complex archaea that bridge the gap between prokaryotes and eukaryotes.</title>
        <authorList>
            <person name="Spang A."/>
            <person name="Saw J.H."/>
            <person name="Jorgensen S.L."/>
            <person name="Zaremba-Niedzwiedzka K."/>
            <person name="Martijn J."/>
            <person name="Lind A.E."/>
            <person name="van Eijk R."/>
            <person name="Schleper C."/>
            <person name="Guy L."/>
            <person name="Ettema T.J."/>
        </authorList>
    </citation>
    <scope>NUCLEOTIDE SEQUENCE</scope>
</reference>
<accession>A0A0F9HB44</accession>
<sequence length="181" mass="19995">DFDLWPLNDWPKIEVRVTRYGNFAFPRETEAYVSIAGVWGYGDGTSDPWEVTVVTGTVATAGGKTLTLSAEDTVQAGNTIRMGTEDCYVSEVTTDDSKEATIEREVNGTTAAAHTTAAISIAQYPSQIGAATIEFATRFFKQLGGEVFESEGLGDYRYKRFSSANQRDRDMRLISGFRRYL</sequence>
<gene>
    <name evidence="1" type="ORF">LCGC14_2019880</name>
</gene>
<dbReference type="EMBL" id="LAZR01023313">
    <property type="protein sequence ID" value="KKL78930.1"/>
    <property type="molecule type" value="Genomic_DNA"/>
</dbReference>
<feature type="non-terminal residue" evidence="1">
    <location>
        <position position="1"/>
    </location>
</feature>